<keyword evidence="2" id="KW-0812">Transmembrane</keyword>
<dbReference type="AlphaFoldDB" id="A0A9E9LUH8"/>
<protein>
    <submittedName>
        <fullName evidence="3">Uncharacterized protein</fullName>
    </submittedName>
</protein>
<dbReference type="RefSeq" id="WP_269308408.1">
    <property type="nucleotide sequence ID" value="NZ_CP098242.1"/>
</dbReference>
<dbReference type="KEGG" id="ovb:NB640_09145"/>
<feature type="coiled-coil region" evidence="1">
    <location>
        <begin position="173"/>
        <end position="200"/>
    </location>
</feature>
<name>A0A9E9LUH8_9BURK</name>
<feature type="transmembrane region" description="Helical" evidence="2">
    <location>
        <begin position="205"/>
        <end position="225"/>
    </location>
</feature>
<proteinExistence type="predicted"/>
<reference evidence="3" key="1">
    <citation type="journal article" date="2022" name="Front. Microbiol.">
        <title>New perspectives on an old grouping: The genomic and phenotypic variability of Oxalobacter formigenes and the implications for calcium oxalate stone prevention.</title>
        <authorList>
            <person name="Chmiel J.A."/>
            <person name="Carr C."/>
            <person name="Stuivenberg G.A."/>
            <person name="Venema R."/>
            <person name="Chanyi R.M."/>
            <person name="Al K.F."/>
            <person name="Giguere D."/>
            <person name="Say H."/>
            <person name="Akouris P.P."/>
            <person name="Dominguez Romero S.A."/>
            <person name="Kwong A."/>
            <person name="Tai V."/>
            <person name="Koval S.F."/>
            <person name="Razvi H."/>
            <person name="Bjazevic J."/>
            <person name="Burton J.P."/>
        </authorList>
    </citation>
    <scope>NUCLEOTIDE SEQUENCE</scope>
    <source>
        <strain evidence="3">WoOx3</strain>
    </source>
</reference>
<sequence length="258" mass="28639">MPEMKATEAFVMSKVSWSSVLGGVTTVLATSILFSVLGMAMDRMLPDPDGSLTITAGPDLWSVIALLASFALGGFIAVMQPEFIPSQMANARDDAVRSLQTLRLHPDNYASILSDLIDRLDQRMSAITEDIDQEHAIRGLMKNTRMNGDEARVNLIRLLAEHQQATNLACDVLGEAEGRLRAAQLEIDDILENARQMSETLSRTITRSALGAFFTLVLCALLRSYSGYLGTIRQLSWQRRKKKMVTEKETPENRQHPM</sequence>
<evidence type="ECO:0000256" key="2">
    <source>
        <dbReference type="SAM" id="Phobius"/>
    </source>
</evidence>
<evidence type="ECO:0000256" key="1">
    <source>
        <dbReference type="SAM" id="Coils"/>
    </source>
</evidence>
<evidence type="ECO:0000313" key="3">
    <source>
        <dbReference type="EMBL" id="WAW09411.1"/>
    </source>
</evidence>
<organism evidence="3 4">
    <name type="scientific">Oxalobacter vibrioformis</name>
    <dbReference type="NCBI Taxonomy" id="933080"/>
    <lineage>
        <taxon>Bacteria</taxon>
        <taxon>Pseudomonadati</taxon>
        <taxon>Pseudomonadota</taxon>
        <taxon>Betaproteobacteria</taxon>
        <taxon>Burkholderiales</taxon>
        <taxon>Oxalobacteraceae</taxon>
        <taxon>Oxalobacter</taxon>
    </lineage>
</organism>
<keyword evidence="2" id="KW-0472">Membrane</keyword>
<gene>
    <name evidence="3" type="ORF">NB640_09145</name>
</gene>
<evidence type="ECO:0000313" key="4">
    <source>
        <dbReference type="Proteomes" id="UP001156215"/>
    </source>
</evidence>
<accession>A0A9E9LUH8</accession>
<keyword evidence="2" id="KW-1133">Transmembrane helix</keyword>
<dbReference type="EMBL" id="CP098242">
    <property type="protein sequence ID" value="WAW09411.1"/>
    <property type="molecule type" value="Genomic_DNA"/>
</dbReference>
<keyword evidence="1" id="KW-0175">Coiled coil</keyword>
<feature type="transmembrane region" description="Helical" evidence="2">
    <location>
        <begin position="20"/>
        <end position="40"/>
    </location>
</feature>
<dbReference type="Proteomes" id="UP001156215">
    <property type="component" value="Chromosome"/>
</dbReference>
<keyword evidence="4" id="KW-1185">Reference proteome</keyword>
<feature type="transmembrane region" description="Helical" evidence="2">
    <location>
        <begin position="60"/>
        <end position="78"/>
    </location>
</feature>